<evidence type="ECO:0000313" key="3">
    <source>
        <dbReference type="Proteomes" id="UP000177419"/>
    </source>
</evidence>
<feature type="transmembrane region" description="Helical" evidence="1">
    <location>
        <begin position="39"/>
        <end position="61"/>
    </location>
</feature>
<feature type="transmembrane region" description="Helical" evidence="1">
    <location>
        <begin position="374"/>
        <end position="398"/>
    </location>
</feature>
<feature type="transmembrane region" description="Helical" evidence="1">
    <location>
        <begin position="294"/>
        <end position="312"/>
    </location>
</feature>
<gene>
    <name evidence="2" type="ORF">A2746_01325</name>
</gene>
<dbReference type="PANTHER" id="PTHR37422">
    <property type="entry name" value="TEICHURONIC ACID BIOSYNTHESIS PROTEIN TUAE"/>
    <property type="match status" value="1"/>
</dbReference>
<feature type="transmembrane region" description="Helical" evidence="1">
    <location>
        <begin position="141"/>
        <end position="162"/>
    </location>
</feature>
<reference evidence="2 3" key="1">
    <citation type="journal article" date="2016" name="Nat. Commun.">
        <title>Thousands of microbial genomes shed light on interconnected biogeochemical processes in an aquifer system.</title>
        <authorList>
            <person name="Anantharaman K."/>
            <person name="Brown C.T."/>
            <person name="Hug L.A."/>
            <person name="Sharon I."/>
            <person name="Castelle C.J."/>
            <person name="Probst A.J."/>
            <person name="Thomas B.C."/>
            <person name="Singh A."/>
            <person name="Wilkins M.J."/>
            <person name="Karaoz U."/>
            <person name="Brodie E.L."/>
            <person name="Williams K.H."/>
            <person name="Hubbard S.S."/>
            <person name="Banfield J.F."/>
        </authorList>
    </citation>
    <scope>NUCLEOTIDE SEQUENCE [LARGE SCALE GENOMIC DNA]</scope>
</reference>
<organism evidence="2 3">
    <name type="scientific">Candidatus Yanofskybacteria bacterium RIFCSPHIGHO2_01_FULL_44_22</name>
    <dbReference type="NCBI Taxonomy" id="1802669"/>
    <lineage>
        <taxon>Bacteria</taxon>
        <taxon>Candidatus Yanofskyibacteriota</taxon>
    </lineage>
</organism>
<evidence type="ECO:0000313" key="2">
    <source>
        <dbReference type="EMBL" id="OGN04977.1"/>
    </source>
</evidence>
<evidence type="ECO:0008006" key="4">
    <source>
        <dbReference type="Google" id="ProtNLM"/>
    </source>
</evidence>
<accession>A0A1F8EVR8</accession>
<dbReference type="AlphaFoldDB" id="A0A1F8EVR8"/>
<dbReference type="Proteomes" id="UP000177419">
    <property type="component" value="Unassembled WGS sequence"/>
</dbReference>
<sequence length="463" mass="53952">MNIFRKIEEILFYFLLFAIPFQARKILWQQNWYFNEWQAISLYLTDLILLVLFVFWVLFNFRGRQIFNFQFSIFNKFPNFPISKFFQSDFFLTSFLIVAAISIKNSSNAVISLFQFVKLAEFIAFYFYLKHYAFFRFSFVKALLAVFIGGAVQAVIAIGQFIKQSDLGLRWLGESALSSNLSGVASFFNSAGEKIIRAYGATPHPNILAAYLFLAIFIFYFLRLYKPQALRNLSGVGLMIFYSVLLLGLFFSFSRTIIFLWAAGFAARAALIWFKKDFRTEFWRDSAVRRRLILILIATIITMGIFAVVWWPEVSSRLKLSSSDEAVRLRIFYGKEALKSGSNWFGVGIGNFVNWLSALEPNLSRQLYQPVHNIYLLIYSETGMLGLASFVLFLIFLIKDFLNRTKMKELYNYSFLLIFVSILIIGFFDHFLFTIQQGRFIFWLGAALLTSNFQEILYYRKNA</sequence>
<evidence type="ECO:0000256" key="1">
    <source>
        <dbReference type="SAM" id="Phobius"/>
    </source>
</evidence>
<feature type="transmembrane region" description="Helical" evidence="1">
    <location>
        <begin position="232"/>
        <end position="251"/>
    </location>
</feature>
<feature type="transmembrane region" description="Helical" evidence="1">
    <location>
        <begin position="82"/>
        <end position="103"/>
    </location>
</feature>
<keyword evidence="1" id="KW-1133">Transmembrane helix</keyword>
<feature type="transmembrane region" description="Helical" evidence="1">
    <location>
        <begin position="440"/>
        <end position="459"/>
    </location>
</feature>
<keyword evidence="1" id="KW-0812">Transmembrane</keyword>
<dbReference type="PANTHER" id="PTHR37422:SF13">
    <property type="entry name" value="LIPOPOLYSACCHARIDE BIOSYNTHESIS PROTEIN PA4999-RELATED"/>
    <property type="match status" value="1"/>
</dbReference>
<feature type="transmembrane region" description="Helical" evidence="1">
    <location>
        <begin position="410"/>
        <end position="428"/>
    </location>
</feature>
<proteinExistence type="predicted"/>
<feature type="transmembrane region" description="Helical" evidence="1">
    <location>
        <begin position="207"/>
        <end position="225"/>
    </location>
</feature>
<name>A0A1F8EVR8_9BACT</name>
<dbReference type="EMBL" id="MGJJ01000019">
    <property type="protein sequence ID" value="OGN04977.1"/>
    <property type="molecule type" value="Genomic_DNA"/>
</dbReference>
<dbReference type="STRING" id="1802669.A2746_01325"/>
<keyword evidence="1" id="KW-0472">Membrane</keyword>
<protein>
    <recommendedName>
        <fullName evidence="4">O-antigen polymerase</fullName>
    </recommendedName>
</protein>
<feature type="transmembrane region" description="Helical" evidence="1">
    <location>
        <begin position="257"/>
        <end position="274"/>
    </location>
</feature>
<comment type="caution">
    <text evidence="2">The sequence shown here is derived from an EMBL/GenBank/DDBJ whole genome shotgun (WGS) entry which is preliminary data.</text>
</comment>
<feature type="transmembrane region" description="Helical" evidence="1">
    <location>
        <begin position="109"/>
        <end position="129"/>
    </location>
</feature>
<dbReference type="InterPro" id="IPR051533">
    <property type="entry name" value="WaaL-like"/>
</dbReference>